<dbReference type="OrthoDB" id="1882346at2759"/>
<dbReference type="Pfam" id="PF13041">
    <property type="entry name" value="PPR_2"/>
    <property type="match status" value="4"/>
</dbReference>
<protein>
    <submittedName>
        <fullName evidence="5 6">Pentatricopeptide repeat-containing protein At2g01510</fullName>
    </submittedName>
</protein>
<dbReference type="RefSeq" id="XP_010249215.1">
    <property type="nucleotide sequence ID" value="XM_010250913.2"/>
</dbReference>
<keyword evidence="1" id="KW-0677">Repeat</keyword>
<feature type="repeat" description="PPR" evidence="2">
    <location>
        <begin position="480"/>
        <end position="510"/>
    </location>
</feature>
<dbReference type="InterPro" id="IPR011990">
    <property type="entry name" value="TPR-like_helical_dom_sf"/>
</dbReference>
<feature type="repeat" description="PPR" evidence="2">
    <location>
        <begin position="308"/>
        <end position="342"/>
    </location>
</feature>
<dbReference type="FunFam" id="1.25.40.10:FF:000381">
    <property type="entry name" value="Pentatricopeptide repeat-containing protein"/>
    <property type="match status" value="1"/>
</dbReference>
<dbReference type="PANTHER" id="PTHR47926:SF475">
    <property type="entry name" value="DYW DOMAIN-CONTAINING PROTEIN"/>
    <property type="match status" value="1"/>
</dbReference>
<sequence>MKPFRTNFLHSLSYVRASLTGQLIVTVRKYVVDAHMIKTGFNPSICRSNYLMEDCLKRGHLLKARQLFDQMPQRNVISTNTLISGYVKSGNLSVARELFDSMVDRNMVTWTILIGGYSQCNQIQEAFKLFSEMQRSGIHPDHVTFTSLLSACIGPETTYQIVQVHAYVFKLGYDSNLLVCNTMINSYCKSNCIDLACELFNAMSERDCVTFNAMITGYSKDGLNEQAMDLFLKMHSSGLKPSDFTFAAILSASIGLGDLALGQQVHALVFKTKFIYNVFVGNALLDFYSKHNCVVDAKKLFDEMPELDGISYNVIITAYAWNGQLKKSLDMFRELQSTGFNRKQFPFATVLSIAATLQDLEMGRQIHAQTIVTSAVESEILVRNSLIDMYAKCGSFEEAELIFANLAPKNTVSWTAMLSAYVQKGLYEESLKLFPMMLRANITADQATFAITLKAAANLASLGLGKQLHSYIIKFGFISNVFAGSALLDMYAKCGCIKDASEIFDEMPDRNLVSWNAMISAYAQNGNSEAPIRLFNEMVQSGLQPDSVSFLSVLAACSHRGLVEEGLHYFDSMTQIYKLDPKREHYACILDILGRNGKFDELEKLMAQMPFELDEITLSSILNSCRIHGNLELAQKVANQLFNMELRDAAPYVVMSNIYAAAGQWDDVGKVKKSMKDRRVKKVPAYSWVEIKQKIHMFSSNDRTHPQMDVIRRKLEMLFELMEKEGYRADISCALHNVKDELKVESLMYHSERLAIAFALINTPEGSPIRVMKNLRACADCHAAIKVISKIVGREIIVRDSSRFHHFRDGLCSCGDYW</sequence>
<dbReference type="FunFam" id="1.25.40.10:FF:001404">
    <property type="entry name" value="Putative pentatricopeptide repeat-containing protein"/>
    <property type="match status" value="1"/>
</dbReference>
<dbReference type="PANTHER" id="PTHR47926">
    <property type="entry name" value="PENTATRICOPEPTIDE REPEAT-CONTAINING PROTEIN"/>
    <property type="match status" value="1"/>
</dbReference>
<reference evidence="5 6" key="1">
    <citation type="submission" date="2025-04" db="UniProtKB">
        <authorList>
            <consortium name="RefSeq"/>
        </authorList>
    </citation>
    <scope>IDENTIFICATION</scope>
</reference>
<dbReference type="STRING" id="4432.A0A1U7ZLB1"/>
<dbReference type="FunFam" id="1.25.40.10:FF:000958">
    <property type="entry name" value="Pentatricopeptide repeat-containing protein At4g39530"/>
    <property type="match status" value="1"/>
</dbReference>
<dbReference type="GO" id="GO:0008270">
    <property type="term" value="F:zinc ion binding"/>
    <property type="evidence" value="ECO:0007669"/>
    <property type="project" value="InterPro"/>
</dbReference>
<name>A0A1U7ZLB1_NELNU</name>
<dbReference type="PROSITE" id="PS51375">
    <property type="entry name" value="PPR"/>
    <property type="match status" value="8"/>
</dbReference>
<dbReference type="GeneID" id="104591849"/>
<dbReference type="InterPro" id="IPR046848">
    <property type="entry name" value="E_motif"/>
</dbReference>
<dbReference type="FunFam" id="1.25.40.10:FF:000031">
    <property type="entry name" value="Pentatricopeptide repeat-containing protein mitochondrial"/>
    <property type="match status" value="1"/>
</dbReference>
<feature type="repeat" description="PPR" evidence="2">
    <location>
        <begin position="75"/>
        <end position="105"/>
    </location>
</feature>
<gene>
    <name evidence="5 6" type="primary">LOC104591849</name>
</gene>
<proteinExistence type="predicted"/>
<dbReference type="FunFam" id="1.25.40.10:FF:000196">
    <property type="entry name" value="Pentatricopeptide repeat-containing protein At4g14850"/>
    <property type="match status" value="1"/>
</dbReference>
<dbReference type="InterPro" id="IPR032867">
    <property type="entry name" value="DYW_dom"/>
</dbReference>
<dbReference type="FunFam" id="1.25.40.10:FF:001790">
    <property type="entry name" value="Putative pentatricopeptide repeat-containing protein At2g01510"/>
    <property type="match status" value="1"/>
</dbReference>
<dbReference type="InterPro" id="IPR002885">
    <property type="entry name" value="PPR_rpt"/>
</dbReference>
<dbReference type="Pfam" id="PF14432">
    <property type="entry name" value="DYW_deaminase"/>
    <property type="match status" value="1"/>
</dbReference>
<dbReference type="Gene3D" id="1.25.40.10">
    <property type="entry name" value="Tetratricopeptide repeat domain"/>
    <property type="match status" value="5"/>
</dbReference>
<feature type="repeat" description="PPR" evidence="2">
    <location>
        <begin position="511"/>
        <end position="545"/>
    </location>
</feature>
<evidence type="ECO:0000256" key="2">
    <source>
        <dbReference type="PROSITE-ProRule" id="PRU00708"/>
    </source>
</evidence>
<dbReference type="NCBIfam" id="TIGR00756">
    <property type="entry name" value="PPR"/>
    <property type="match status" value="9"/>
</dbReference>
<dbReference type="InterPro" id="IPR046960">
    <property type="entry name" value="PPR_At4g14850-like_plant"/>
</dbReference>
<accession>A0A1U7ZLB1</accession>
<dbReference type="eggNOG" id="KOG4197">
    <property type="taxonomic scope" value="Eukaryota"/>
</dbReference>
<dbReference type="AlphaFoldDB" id="A0A1U7ZLB1"/>
<keyword evidence="4" id="KW-1185">Reference proteome</keyword>
<feature type="repeat" description="PPR" evidence="2">
    <location>
        <begin position="207"/>
        <end position="241"/>
    </location>
</feature>
<feature type="repeat" description="PPR" evidence="2">
    <location>
        <begin position="410"/>
        <end position="444"/>
    </location>
</feature>
<evidence type="ECO:0000313" key="4">
    <source>
        <dbReference type="Proteomes" id="UP000189703"/>
    </source>
</evidence>
<dbReference type="RefSeq" id="XP_010249212.1">
    <property type="nucleotide sequence ID" value="XM_010250910.2"/>
</dbReference>
<evidence type="ECO:0000313" key="5">
    <source>
        <dbReference type="RefSeq" id="XP_010249212.1"/>
    </source>
</evidence>
<dbReference type="GO" id="GO:0009451">
    <property type="term" value="P:RNA modification"/>
    <property type="evidence" value="ECO:0007669"/>
    <property type="project" value="InterPro"/>
</dbReference>
<dbReference type="KEGG" id="nnu:104591849"/>
<dbReference type="Pfam" id="PF20431">
    <property type="entry name" value="E_motif"/>
    <property type="match status" value="1"/>
</dbReference>
<feature type="repeat" description="PPR" evidence="2">
    <location>
        <begin position="106"/>
        <end position="140"/>
    </location>
</feature>
<evidence type="ECO:0000256" key="1">
    <source>
        <dbReference type="ARBA" id="ARBA00022737"/>
    </source>
</evidence>
<feature type="repeat" description="PPR" evidence="2">
    <location>
        <begin position="176"/>
        <end position="206"/>
    </location>
</feature>
<evidence type="ECO:0000313" key="6">
    <source>
        <dbReference type="RefSeq" id="XP_010249215.1"/>
    </source>
</evidence>
<evidence type="ECO:0000259" key="3">
    <source>
        <dbReference type="Pfam" id="PF14432"/>
    </source>
</evidence>
<dbReference type="OMA" id="SWVEIKH"/>
<dbReference type="GO" id="GO:0003723">
    <property type="term" value="F:RNA binding"/>
    <property type="evidence" value="ECO:0007669"/>
    <property type="project" value="InterPro"/>
</dbReference>
<organism evidence="4 6">
    <name type="scientific">Nelumbo nucifera</name>
    <name type="common">Sacred lotus</name>
    <dbReference type="NCBI Taxonomy" id="4432"/>
    <lineage>
        <taxon>Eukaryota</taxon>
        <taxon>Viridiplantae</taxon>
        <taxon>Streptophyta</taxon>
        <taxon>Embryophyta</taxon>
        <taxon>Tracheophyta</taxon>
        <taxon>Spermatophyta</taxon>
        <taxon>Magnoliopsida</taxon>
        <taxon>Proteales</taxon>
        <taxon>Nelumbonaceae</taxon>
        <taxon>Nelumbo</taxon>
    </lineage>
</organism>
<dbReference type="Proteomes" id="UP000189703">
    <property type="component" value="Unplaced"/>
</dbReference>
<dbReference type="Pfam" id="PF01535">
    <property type="entry name" value="PPR"/>
    <property type="match status" value="4"/>
</dbReference>
<feature type="domain" description="DYW" evidence="3">
    <location>
        <begin position="726"/>
        <end position="818"/>
    </location>
</feature>